<feature type="active site" evidence="5 6">
    <location>
        <position position="94"/>
    </location>
</feature>
<evidence type="ECO:0000313" key="10">
    <source>
        <dbReference type="Proteomes" id="UP000664132"/>
    </source>
</evidence>
<dbReference type="PRINTS" id="PR00704">
    <property type="entry name" value="CALPAIN"/>
</dbReference>
<evidence type="ECO:0000256" key="1">
    <source>
        <dbReference type="ARBA" id="ARBA00007623"/>
    </source>
</evidence>
<sequence>MSDSVSDAAFPFDRARRRAKRRNAEDVDEAGDNSNSEEEKERLLFQKRAETASRRLTKGGPKSVKRVGEVFENPQFFPDGPATNDIRQGRIGNCWLVSARCALTDKPGLIESICVARDEDFGVYGFVFHRDGDWFPEVNDDRLFLTFPDYDRSTIERRIMDGIKKEYDSERLTTEQEYRDLYQRSSGARFFGPCQYPNQTWFPLLEKAFAKAHGNYVALERGWAGEALEDLTGGVTDDFHTYDILDRDHFWSQLLAANDQFLFTCSAGSGDERYVSNLRQKGIVAQHAYAVKRAVKMDGHKLVLLKNPQGRVEWRGP</sequence>
<comment type="similarity">
    <text evidence="1">Belongs to the peptidase C2 family.</text>
</comment>
<comment type="caution">
    <text evidence="9">The sequence shown here is derived from an EMBL/GenBank/DDBJ whole genome shotgun (WGS) entry which is preliminary data.</text>
</comment>
<dbReference type="GO" id="GO:0006508">
    <property type="term" value="P:proteolysis"/>
    <property type="evidence" value="ECO:0007669"/>
    <property type="project" value="UniProtKB-KW"/>
</dbReference>
<feature type="compositionally biased region" description="Acidic residues" evidence="7">
    <location>
        <begin position="26"/>
        <end position="36"/>
    </location>
</feature>
<proteinExistence type="inferred from homology"/>
<name>A0A8H7T9J8_9HELO</name>
<evidence type="ECO:0000256" key="6">
    <source>
        <dbReference type="PROSITE-ProRule" id="PRU00239"/>
    </source>
</evidence>
<dbReference type="PANTHER" id="PTHR10183:SF379">
    <property type="entry name" value="CALPAIN-5"/>
    <property type="match status" value="1"/>
</dbReference>
<dbReference type="PANTHER" id="PTHR10183">
    <property type="entry name" value="CALPAIN"/>
    <property type="match status" value="1"/>
</dbReference>
<dbReference type="InterPro" id="IPR038765">
    <property type="entry name" value="Papain-like_cys_pep_sf"/>
</dbReference>
<evidence type="ECO:0000256" key="4">
    <source>
        <dbReference type="ARBA" id="ARBA00022807"/>
    </source>
</evidence>
<keyword evidence="2 6" id="KW-0645">Protease</keyword>
<evidence type="ECO:0000313" key="9">
    <source>
        <dbReference type="EMBL" id="KAG4414723.1"/>
    </source>
</evidence>
<dbReference type="Proteomes" id="UP000664132">
    <property type="component" value="Unassembled WGS sequence"/>
</dbReference>
<keyword evidence="10" id="KW-1185">Reference proteome</keyword>
<dbReference type="OrthoDB" id="424753at2759"/>
<evidence type="ECO:0000256" key="3">
    <source>
        <dbReference type="ARBA" id="ARBA00022801"/>
    </source>
</evidence>
<dbReference type="Pfam" id="PF00648">
    <property type="entry name" value="Peptidase_C2"/>
    <property type="match status" value="2"/>
</dbReference>
<dbReference type="InterPro" id="IPR001300">
    <property type="entry name" value="Peptidase_C2_calpain_cat"/>
</dbReference>
<dbReference type="PROSITE" id="PS00139">
    <property type="entry name" value="THIOL_PROTEASE_CYS"/>
    <property type="match status" value="1"/>
</dbReference>
<dbReference type="SMART" id="SM00230">
    <property type="entry name" value="CysPc"/>
    <property type="match status" value="1"/>
</dbReference>
<evidence type="ECO:0000256" key="5">
    <source>
        <dbReference type="PIRSR" id="PIRSR622684-1"/>
    </source>
</evidence>
<gene>
    <name evidence="9" type="ORF">IFR04_012157</name>
</gene>
<dbReference type="Gene3D" id="3.90.70.10">
    <property type="entry name" value="Cysteine proteinases"/>
    <property type="match status" value="1"/>
</dbReference>
<keyword evidence="3 6" id="KW-0378">Hydrolase</keyword>
<feature type="domain" description="Calpain catalytic" evidence="8">
    <location>
        <begin position="65"/>
        <end position="317"/>
    </location>
</feature>
<dbReference type="PROSITE" id="PS50203">
    <property type="entry name" value="CALPAIN_CAT"/>
    <property type="match status" value="1"/>
</dbReference>
<dbReference type="AlphaFoldDB" id="A0A8H7T9J8"/>
<evidence type="ECO:0000259" key="8">
    <source>
        <dbReference type="PROSITE" id="PS50203"/>
    </source>
</evidence>
<dbReference type="GO" id="GO:0004198">
    <property type="term" value="F:calcium-dependent cysteine-type endopeptidase activity"/>
    <property type="evidence" value="ECO:0007669"/>
    <property type="project" value="InterPro"/>
</dbReference>
<dbReference type="EMBL" id="JAFJYH010000252">
    <property type="protein sequence ID" value="KAG4414723.1"/>
    <property type="molecule type" value="Genomic_DNA"/>
</dbReference>
<feature type="active site" evidence="5 6">
    <location>
        <position position="287"/>
    </location>
</feature>
<keyword evidence="4 6" id="KW-0788">Thiol protease</keyword>
<dbReference type="InterPro" id="IPR000169">
    <property type="entry name" value="Pept_cys_AS"/>
</dbReference>
<evidence type="ECO:0000256" key="2">
    <source>
        <dbReference type="ARBA" id="ARBA00022670"/>
    </source>
</evidence>
<reference evidence="9" key="1">
    <citation type="submission" date="2021-02" db="EMBL/GenBank/DDBJ databases">
        <title>Genome sequence Cadophora malorum strain M34.</title>
        <authorList>
            <person name="Stefanovic E."/>
            <person name="Vu D."/>
            <person name="Scully C."/>
            <person name="Dijksterhuis J."/>
            <person name="Roader J."/>
            <person name="Houbraken J."/>
        </authorList>
    </citation>
    <scope>NUCLEOTIDE SEQUENCE</scope>
    <source>
        <strain evidence="9">M34</strain>
    </source>
</reference>
<feature type="region of interest" description="Disordered" evidence="7">
    <location>
        <begin position="1"/>
        <end position="44"/>
    </location>
</feature>
<evidence type="ECO:0000256" key="7">
    <source>
        <dbReference type="SAM" id="MobiDB-lite"/>
    </source>
</evidence>
<feature type="active site" evidence="5 6">
    <location>
        <position position="307"/>
    </location>
</feature>
<dbReference type="InterPro" id="IPR022684">
    <property type="entry name" value="Calpain_cysteine_protease"/>
</dbReference>
<organism evidence="9 10">
    <name type="scientific">Cadophora malorum</name>
    <dbReference type="NCBI Taxonomy" id="108018"/>
    <lineage>
        <taxon>Eukaryota</taxon>
        <taxon>Fungi</taxon>
        <taxon>Dikarya</taxon>
        <taxon>Ascomycota</taxon>
        <taxon>Pezizomycotina</taxon>
        <taxon>Leotiomycetes</taxon>
        <taxon>Helotiales</taxon>
        <taxon>Ploettnerulaceae</taxon>
        <taxon>Cadophora</taxon>
    </lineage>
</organism>
<accession>A0A8H7T9J8</accession>
<dbReference type="SUPFAM" id="SSF54001">
    <property type="entry name" value="Cysteine proteinases"/>
    <property type="match status" value="1"/>
</dbReference>
<protein>
    <recommendedName>
        <fullName evidence="8">Calpain catalytic domain-containing protein</fullName>
    </recommendedName>
</protein>